<dbReference type="PANTHER" id="PTHR42791:SF1">
    <property type="entry name" value="N-ACETYLTRANSFERASE DOMAIN-CONTAINING PROTEIN"/>
    <property type="match status" value="1"/>
</dbReference>
<evidence type="ECO:0000313" key="2">
    <source>
        <dbReference type="EMBL" id="NJC71641.1"/>
    </source>
</evidence>
<dbReference type="PROSITE" id="PS51186">
    <property type="entry name" value="GNAT"/>
    <property type="match status" value="1"/>
</dbReference>
<proteinExistence type="predicted"/>
<dbReference type="EMBL" id="JAATVY010000012">
    <property type="protein sequence ID" value="NJC71641.1"/>
    <property type="molecule type" value="Genomic_DNA"/>
</dbReference>
<gene>
    <name evidence="2" type="ORF">HC031_18225</name>
</gene>
<dbReference type="CDD" id="cd04301">
    <property type="entry name" value="NAT_SF"/>
    <property type="match status" value="1"/>
</dbReference>
<evidence type="ECO:0000313" key="3">
    <source>
        <dbReference type="Proteomes" id="UP000722989"/>
    </source>
</evidence>
<reference evidence="2 3" key="1">
    <citation type="submission" date="2020-03" db="EMBL/GenBank/DDBJ databases">
        <title>WGS of the type strain of Planosporangium spp.</title>
        <authorList>
            <person name="Thawai C."/>
        </authorList>
    </citation>
    <scope>NUCLEOTIDE SEQUENCE [LARGE SCALE GENOMIC DNA]</scope>
    <source>
        <strain evidence="2 3">TBRC 5610</strain>
    </source>
</reference>
<dbReference type="PANTHER" id="PTHR42791">
    <property type="entry name" value="GNAT FAMILY ACETYLTRANSFERASE"/>
    <property type="match status" value="1"/>
</dbReference>
<dbReference type="InterPro" id="IPR052523">
    <property type="entry name" value="Trichothecene_AcTrans"/>
</dbReference>
<dbReference type="Proteomes" id="UP000722989">
    <property type="component" value="Unassembled WGS sequence"/>
</dbReference>
<dbReference type="RefSeq" id="WP_167926540.1">
    <property type="nucleotide sequence ID" value="NZ_JAATVY010000012.1"/>
</dbReference>
<keyword evidence="3" id="KW-1185">Reference proteome</keyword>
<feature type="domain" description="N-acetyltransferase" evidence="1">
    <location>
        <begin position="6"/>
        <end position="201"/>
    </location>
</feature>
<dbReference type="InterPro" id="IPR016181">
    <property type="entry name" value="Acyl_CoA_acyltransferase"/>
</dbReference>
<comment type="caution">
    <text evidence="2">The sequence shown here is derived from an EMBL/GenBank/DDBJ whole genome shotgun (WGS) entry which is preliminary data.</text>
</comment>
<name>A0ABX0XZY7_9ACTN</name>
<dbReference type="SUPFAM" id="SSF55729">
    <property type="entry name" value="Acyl-CoA N-acyltransferases (Nat)"/>
    <property type="match status" value="1"/>
</dbReference>
<evidence type="ECO:0000259" key="1">
    <source>
        <dbReference type="PROSITE" id="PS51186"/>
    </source>
</evidence>
<protein>
    <submittedName>
        <fullName evidence="2">GNAT family N-acetyltransferase</fullName>
    </submittedName>
</protein>
<dbReference type="InterPro" id="IPR000182">
    <property type="entry name" value="GNAT_dom"/>
</dbReference>
<accession>A0ABX0XZY7</accession>
<dbReference type="Gene3D" id="3.40.630.30">
    <property type="match status" value="1"/>
</dbReference>
<dbReference type="Pfam" id="PF13508">
    <property type="entry name" value="Acetyltransf_7"/>
    <property type="match status" value="1"/>
</dbReference>
<sequence length="203" mass="22193">MTLPGISIRRATRDDAEELAALLGAAFMDDPVSGWIFESEADRRRLHPGFFRPFVDLVLAAGLGHVAGDDEGTALWLPIDVRADAPSGDPLDAAVEKAIGPEYFSRFSVLDGLMADHHPHHRDHAYLPLIGVRPDRQGTGVGTALLRHHLAVLDSAGTPAYLEASSERNAALYARHGFRRMPFTLDLPDGPSLYPMWREPAAR</sequence>
<organism evidence="2 3">
    <name type="scientific">Planosporangium thailandense</name>
    <dbReference type="NCBI Taxonomy" id="765197"/>
    <lineage>
        <taxon>Bacteria</taxon>
        <taxon>Bacillati</taxon>
        <taxon>Actinomycetota</taxon>
        <taxon>Actinomycetes</taxon>
        <taxon>Micromonosporales</taxon>
        <taxon>Micromonosporaceae</taxon>
        <taxon>Planosporangium</taxon>
    </lineage>
</organism>